<comment type="caution">
    <text evidence="1">The sequence shown here is derived from an EMBL/GenBank/DDBJ whole genome shotgun (WGS) entry which is preliminary data.</text>
</comment>
<sequence length="150" mass="16610">MNGVQISVLISFMVDHNEYGLGHKTNLGPCGKITSRELGEKLLREVNRAGPPIMTSEQLKAAWTTKKNDAKEKLAAHKKEKAKTGNTRMTALLTEQEETVCKLFKNFALDIFINECFGFGNVSQLCVDERDPDHTDLPTSPIYCTGPLIG</sequence>
<evidence type="ECO:0000313" key="2">
    <source>
        <dbReference type="Proteomes" id="UP001239111"/>
    </source>
</evidence>
<evidence type="ECO:0000313" key="1">
    <source>
        <dbReference type="EMBL" id="KAJ8668772.1"/>
    </source>
</evidence>
<gene>
    <name evidence="1" type="ORF">QAD02_000031</name>
</gene>
<accession>A0ACC2NET8</accession>
<name>A0ACC2NET8_9HYME</name>
<reference evidence="1" key="1">
    <citation type="submission" date="2023-04" db="EMBL/GenBank/DDBJ databases">
        <title>A chromosome-level genome assembly of the parasitoid wasp Eretmocerus hayati.</title>
        <authorList>
            <person name="Zhong Y."/>
            <person name="Liu S."/>
            <person name="Liu Y."/>
        </authorList>
    </citation>
    <scope>NUCLEOTIDE SEQUENCE</scope>
    <source>
        <strain evidence="1">ZJU_SS_LIU_2023</strain>
    </source>
</reference>
<protein>
    <submittedName>
        <fullName evidence="1">Uncharacterized protein</fullName>
    </submittedName>
</protein>
<dbReference type="Proteomes" id="UP001239111">
    <property type="component" value="Chromosome 3"/>
</dbReference>
<organism evidence="1 2">
    <name type="scientific">Eretmocerus hayati</name>
    <dbReference type="NCBI Taxonomy" id="131215"/>
    <lineage>
        <taxon>Eukaryota</taxon>
        <taxon>Metazoa</taxon>
        <taxon>Ecdysozoa</taxon>
        <taxon>Arthropoda</taxon>
        <taxon>Hexapoda</taxon>
        <taxon>Insecta</taxon>
        <taxon>Pterygota</taxon>
        <taxon>Neoptera</taxon>
        <taxon>Endopterygota</taxon>
        <taxon>Hymenoptera</taxon>
        <taxon>Apocrita</taxon>
        <taxon>Proctotrupomorpha</taxon>
        <taxon>Chalcidoidea</taxon>
        <taxon>Aphelinidae</taxon>
        <taxon>Aphelininae</taxon>
        <taxon>Eretmocerus</taxon>
    </lineage>
</organism>
<dbReference type="EMBL" id="CM056743">
    <property type="protein sequence ID" value="KAJ8668772.1"/>
    <property type="molecule type" value="Genomic_DNA"/>
</dbReference>
<proteinExistence type="predicted"/>
<keyword evidence="2" id="KW-1185">Reference proteome</keyword>